<evidence type="ECO:0000256" key="6">
    <source>
        <dbReference type="ARBA" id="ARBA00023192"/>
    </source>
</evidence>
<organism evidence="8 9">
    <name type="scientific">Acacia crassicarpa</name>
    <name type="common">northern wattle</name>
    <dbReference type="NCBI Taxonomy" id="499986"/>
    <lineage>
        <taxon>Eukaryota</taxon>
        <taxon>Viridiplantae</taxon>
        <taxon>Streptophyta</taxon>
        <taxon>Embryophyta</taxon>
        <taxon>Tracheophyta</taxon>
        <taxon>Spermatophyta</taxon>
        <taxon>Magnoliopsida</taxon>
        <taxon>eudicotyledons</taxon>
        <taxon>Gunneridae</taxon>
        <taxon>Pentapetalae</taxon>
        <taxon>rosids</taxon>
        <taxon>fabids</taxon>
        <taxon>Fabales</taxon>
        <taxon>Fabaceae</taxon>
        <taxon>Caesalpinioideae</taxon>
        <taxon>mimosoid clade</taxon>
        <taxon>Acacieae</taxon>
        <taxon>Acacia</taxon>
    </lineage>
</organism>
<dbReference type="EMBL" id="JAWXYG010000008">
    <property type="protein sequence ID" value="KAK4266337.1"/>
    <property type="molecule type" value="Genomic_DNA"/>
</dbReference>
<sequence>MAQECSGIAKDVTELVGKTPVVYLNKVVDGCVGRIAAKLEFMEPLSSVKDRIGYSMIVDAEEKGLITPEKSVLVEVTSGNTGIGLAFIAAAKAYKLIVVMPASNSLERRMVMKALGAELILSDPAKGIQGAFEKGDKIFAKTPNAYMLKQFENPANRKIHYETTGPEVWRATEGKIDAFVAGIGTGGTVTGAGKFLKEQNPNIKVYGVEPAESAVLSGGRPDES</sequence>
<comment type="caution">
    <text evidence="8">The sequence shown here is derived from an EMBL/GenBank/DDBJ whole genome shotgun (WGS) entry which is preliminary data.</text>
</comment>
<evidence type="ECO:0000259" key="7">
    <source>
        <dbReference type="Pfam" id="PF00291"/>
    </source>
</evidence>
<dbReference type="Pfam" id="PF00291">
    <property type="entry name" value="PALP"/>
    <property type="match status" value="1"/>
</dbReference>
<evidence type="ECO:0000256" key="1">
    <source>
        <dbReference type="ARBA" id="ARBA00001933"/>
    </source>
</evidence>
<evidence type="ECO:0000256" key="4">
    <source>
        <dbReference type="ARBA" id="ARBA00022679"/>
    </source>
</evidence>
<evidence type="ECO:0000313" key="9">
    <source>
        <dbReference type="Proteomes" id="UP001293593"/>
    </source>
</evidence>
<dbReference type="InterPro" id="IPR050214">
    <property type="entry name" value="Cys_Synth/Cystath_Beta-Synth"/>
</dbReference>
<gene>
    <name evidence="8" type="ORF">QN277_027277</name>
</gene>
<accession>A0AAE1J9G3</accession>
<evidence type="ECO:0000313" key="8">
    <source>
        <dbReference type="EMBL" id="KAK4266337.1"/>
    </source>
</evidence>
<keyword evidence="6" id="KW-0198">Cysteine biosynthesis</keyword>
<proteinExistence type="inferred from homology"/>
<dbReference type="SUPFAM" id="SSF53686">
    <property type="entry name" value="Tryptophan synthase beta subunit-like PLP-dependent enzymes"/>
    <property type="match status" value="1"/>
</dbReference>
<protein>
    <recommendedName>
        <fullName evidence="7">Tryptophan synthase beta chain-like PALP domain-containing protein</fullName>
    </recommendedName>
</protein>
<comment type="cofactor">
    <cofactor evidence="1">
        <name>pyridoxal 5'-phosphate</name>
        <dbReference type="ChEBI" id="CHEBI:597326"/>
    </cofactor>
</comment>
<dbReference type="CDD" id="cd01561">
    <property type="entry name" value="CBS_like"/>
    <property type="match status" value="1"/>
</dbReference>
<comment type="similarity">
    <text evidence="2">Belongs to the cysteine synthase/cystathionine beta-synthase family.</text>
</comment>
<dbReference type="InterPro" id="IPR036052">
    <property type="entry name" value="TrpB-like_PALP_sf"/>
</dbReference>
<dbReference type="GO" id="GO:0019344">
    <property type="term" value="P:cysteine biosynthetic process"/>
    <property type="evidence" value="ECO:0007669"/>
    <property type="project" value="UniProtKB-KW"/>
</dbReference>
<dbReference type="AlphaFoldDB" id="A0AAE1J9G3"/>
<feature type="domain" description="Tryptophan synthase beta chain-like PALP" evidence="7">
    <location>
        <begin position="12"/>
        <end position="220"/>
    </location>
</feature>
<keyword evidence="3" id="KW-0028">Amino-acid biosynthesis</keyword>
<dbReference type="InterPro" id="IPR001926">
    <property type="entry name" value="TrpB-like_PALP"/>
</dbReference>
<dbReference type="GO" id="GO:0016740">
    <property type="term" value="F:transferase activity"/>
    <property type="evidence" value="ECO:0007669"/>
    <property type="project" value="UniProtKB-KW"/>
</dbReference>
<keyword evidence="5" id="KW-0663">Pyridoxal phosphate</keyword>
<dbReference type="Gene3D" id="3.40.50.1100">
    <property type="match status" value="2"/>
</dbReference>
<evidence type="ECO:0000256" key="2">
    <source>
        <dbReference type="ARBA" id="ARBA00007103"/>
    </source>
</evidence>
<dbReference type="FunFam" id="3.40.50.1100:FF:000002">
    <property type="entry name" value="Cysteine synthase"/>
    <property type="match status" value="1"/>
</dbReference>
<reference evidence="8" key="1">
    <citation type="submission" date="2023-10" db="EMBL/GenBank/DDBJ databases">
        <title>Chromosome-level genome of the transformable northern wattle, Acacia crassicarpa.</title>
        <authorList>
            <person name="Massaro I."/>
            <person name="Sinha N.R."/>
            <person name="Poethig S."/>
            <person name="Leichty A.R."/>
        </authorList>
    </citation>
    <scope>NUCLEOTIDE SEQUENCE</scope>
    <source>
        <strain evidence="8">Acra3RX</strain>
        <tissue evidence="8">Leaf</tissue>
    </source>
</reference>
<evidence type="ECO:0000256" key="5">
    <source>
        <dbReference type="ARBA" id="ARBA00022898"/>
    </source>
</evidence>
<keyword evidence="9" id="KW-1185">Reference proteome</keyword>
<dbReference type="PANTHER" id="PTHR10314">
    <property type="entry name" value="CYSTATHIONINE BETA-SYNTHASE"/>
    <property type="match status" value="1"/>
</dbReference>
<evidence type="ECO:0000256" key="3">
    <source>
        <dbReference type="ARBA" id="ARBA00022605"/>
    </source>
</evidence>
<dbReference type="Proteomes" id="UP001293593">
    <property type="component" value="Unassembled WGS sequence"/>
</dbReference>
<keyword evidence="4" id="KW-0808">Transferase</keyword>
<name>A0AAE1J9G3_9FABA</name>